<accession>B6IPQ3</accession>
<dbReference type="KEGG" id="rce:RC1_2369"/>
<dbReference type="SUPFAM" id="SSF53254">
    <property type="entry name" value="Phosphoglycerate mutase-like"/>
    <property type="match status" value="1"/>
</dbReference>
<organism evidence="1 2">
    <name type="scientific">Rhodospirillum centenum (strain ATCC 51521 / SW)</name>
    <dbReference type="NCBI Taxonomy" id="414684"/>
    <lineage>
        <taxon>Bacteria</taxon>
        <taxon>Pseudomonadati</taxon>
        <taxon>Pseudomonadota</taxon>
        <taxon>Alphaproteobacteria</taxon>
        <taxon>Rhodospirillales</taxon>
        <taxon>Rhodospirillaceae</taxon>
        <taxon>Rhodospirillum</taxon>
    </lineage>
</organism>
<dbReference type="PANTHER" id="PTHR48100">
    <property type="entry name" value="BROAD-SPECIFICITY PHOSPHATASE YOR283W-RELATED"/>
    <property type="match status" value="1"/>
</dbReference>
<dbReference type="eggNOG" id="COG0406">
    <property type="taxonomic scope" value="Bacteria"/>
</dbReference>
<keyword evidence="2" id="KW-1185">Reference proteome</keyword>
<dbReference type="SMART" id="SM00855">
    <property type="entry name" value="PGAM"/>
    <property type="match status" value="1"/>
</dbReference>
<name>B6IPQ3_RHOCS</name>
<dbReference type="RefSeq" id="WP_012567539.1">
    <property type="nucleotide sequence ID" value="NC_011420.2"/>
</dbReference>
<dbReference type="InterPro" id="IPR029033">
    <property type="entry name" value="His_PPase_superfam"/>
</dbReference>
<dbReference type="GO" id="GO:0016791">
    <property type="term" value="F:phosphatase activity"/>
    <property type="evidence" value="ECO:0007669"/>
    <property type="project" value="TreeGrafter"/>
</dbReference>
<dbReference type="OrthoDB" id="8347407at2"/>
<proteinExistence type="predicted"/>
<protein>
    <submittedName>
        <fullName evidence="1">Phosphoglycerate mutase family protein</fullName>
    </submittedName>
</protein>
<dbReference type="Pfam" id="PF00300">
    <property type="entry name" value="His_Phos_1"/>
    <property type="match status" value="1"/>
</dbReference>
<reference evidence="1 2" key="1">
    <citation type="journal article" date="2010" name="BMC Genomics">
        <title>Metabolic flexibility revealed in the genome of the cyst-forming alpha-1 proteobacterium Rhodospirillum centenum.</title>
        <authorList>
            <person name="Lu Y.K."/>
            <person name="Marden J."/>
            <person name="Han M."/>
            <person name="Swingley W.D."/>
            <person name="Mastrian S.D."/>
            <person name="Chowdhury S.R."/>
            <person name="Hao J."/>
            <person name="Helmy T."/>
            <person name="Kim S."/>
            <person name="Kurdoglu A.A."/>
            <person name="Matthies H.J."/>
            <person name="Rollo D."/>
            <person name="Stothard P."/>
            <person name="Blankenship R.E."/>
            <person name="Bauer C.E."/>
            <person name="Touchman J.W."/>
        </authorList>
    </citation>
    <scope>NUCLEOTIDE SEQUENCE [LARGE SCALE GENOMIC DNA]</scope>
    <source>
        <strain evidence="2">ATCC 51521 / SW</strain>
    </source>
</reference>
<evidence type="ECO:0000313" key="1">
    <source>
        <dbReference type="EMBL" id="ACI99755.1"/>
    </source>
</evidence>
<gene>
    <name evidence="1" type="ordered locus">RC1_2369</name>
</gene>
<dbReference type="InterPro" id="IPR013078">
    <property type="entry name" value="His_Pase_superF_clade-1"/>
</dbReference>
<dbReference type="CDD" id="cd07067">
    <property type="entry name" value="HP_PGM_like"/>
    <property type="match status" value="1"/>
</dbReference>
<dbReference type="PANTHER" id="PTHR48100:SF1">
    <property type="entry name" value="HISTIDINE PHOSPHATASE FAMILY PROTEIN-RELATED"/>
    <property type="match status" value="1"/>
</dbReference>
<dbReference type="Gene3D" id="3.40.50.1240">
    <property type="entry name" value="Phosphoglycerate mutase-like"/>
    <property type="match status" value="1"/>
</dbReference>
<evidence type="ECO:0000313" key="2">
    <source>
        <dbReference type="Proteomes" id="UP000001591"/>
    </source>
</evidence>
<dbReference type="STRING" id="414684.RC1_2369"/>
<dbReference type="GO" id="GO:0005737">
    <property type="term" value="C:cytoplasm"/>
    <property type="evidence" value="ECO:0007669"/>
    <property type="project" value="TreeGrafter"/>
</dbReference>
<dbReference type="HOGENOM" id="CLU_033323_8_2_5"/>
<dbReference type="EMBL" id="CP000613">
    <property type="protein sequence ID" value="ACI99755.1"/>
    <property type="molecule type" value="Genomic_DNA"/>
</dbReference>
<sequence length="209" mass="22077">MTADPFVATRWWWVRHAPVAAPPGVIAGQLDLPADLSDRDGLAALAPRLPADAVWLVTPLRRTRETAQALLALCGDGETPAPAPSLAAEPELMEQHFGAWQGRTHADLSGEPGVDRFWEAPARSAPPGGESFADVAARVGRAVDRLSDLHAGRDIVAVAHAGAIRAAVGHALSLTPESMLALCADCLHLSRLDRVAGTWRVVGVNLPPR</sequence>
<dbReference type="InterPro" id="IPR050275">
    <property type="entry name" value="PGM_Phosphatase"/>
</dbReference>
<dbReference type="Proteomes" id="UP000001591">
    <property type="component" value="Chromosome"/>
</dbReference>
<dbReference type="AlphaFoldDB" id="B6IPQ3"/>